<dbReference type="EMBL" id="SNRW01008061">
    <property type="protein sequence ID" value="KAA6380178.1"/>
    <property type="molecule type" value="Genomic_DNA"/>
</dbReference>
<feature type="transmembrane region" description="Helical" evidence="2">
    <location>
        <begin position="101"/>
        <end position="128"/>
    </location>
</feature>
<name>A0A5J4VC75_9EUKA</name>
<comment type="caution">
    <text evidence="3">The sequence shown here is derived from an EMBL/GenBank/DDBJ whole genome shotgun (WGS) entry which is preliminary data.</text>
</comment>
<dbReference type="Proteomes" id="UP000324800">
    <property type="component" value="Unassembled WGS sequence"/>
</dbReference>
<gene>
    <name evidence="3" type="ORF">EZS28_024297</name>
</gene>
<keyword evidence="2" id="KW-1133">Transmembrane helix</keyword>
<dbReference type="AlphaFoldDB" id="A0A5J4VC75"/>
<keyword evidence="2" id="KW-0472">Membrane</keyword>
<reference evidence="3 4" key="1">
    <citation type="submission" date="2019-03" db="EMBL/GenBank/DDBJ databases">
        <title>Single cell metagenomics reveals metabolic interactions within the superorganism composed of flagellate Streblomastix strix and complex community of Bacteroidetes bacteria on its surface.</title>
        <authorList>
            <person name="Treitli S.C."/>
            <person name="Kolisko M."/>
            <person name="Husnik F."/>
            <person name="Keeling P."/>
            <person name="Hampl V."/>
        </authorList>
    </citation>
    <scope>NUCLEOTIDE SEQUENCE [LARGE SCALE GENOMIC DNA]</scope>
    <source>
        <strain evidence="3">ST1C</strain>
    </source>
</reference>
<evidence type="ECO:0000256" key="1">
    <source>
        <dbReference type="SAM" id="MobiDB-lite"/>
    </source>
</evidence>
<organism evidence="3 4">
    <name type="scientific">Streblomastix strix</name>
    <dbReference type="NCBI Taxonomy" id="222440"/>
    <lineage>
        <taxon>Eukaryota</taxon>
        <taxon>Metamonada</taxon>
        <taxon>Preaxostyla</taxon>
        <taxon>Oxymonadida</taxon>
        <taxon>Streblomastigidae</taxon>
        <taxon>Streblomastix</taxon>
    </lineage>
</organism>
<feature type="transmembrane region" description="Helical" evidence="2">
    <location>
        <begin position="353"/>
        <end position="374"/>
    </location>
</feature>
<accession>A0A5J4VC75</accession>
<evidence type="ECO:0000313" key="4">
    <source>
        <dbReference type="Proteomes" id="UP000324800"/>
    </source>
</evidence>
<sequence>MQTLYDYSTVASPISPSLFSQHTMNTNALFISPVSQNKKITELNSDKQSTGNQTSLTENKDNKQNQSSGGLVVVKEEAKEKWGIMIKEKVDQMNTFIPYSFYLRLMITLPIISSFAAVYFFICAYTLFNLSTLNSVLFLSSYRIVLLSDIVALSVSIAAPPTLEMISAIPSSLNVIDEQATNPIWRDLSHTSSNNTILQKLISGLIPYVINVHRRVKEGGNRYDSQYLTGDESIDSLKTHRTVKAGSRLNDLLVQTQECIELIANDCDNSGRIYGLSGSFAGLEGLMEQFMVYAMNIVQASQTQLDSITLGDPSIQFMTSAIGHDLQAGFQQYGSIMEEEHLTNLEFYQTLQIIFFIFSLVTTLGSFFFCLFPNNSALSVISMKTNEINLLNPENDQMEN</sequence>
<protein>
    <submittedName>
        <fullName evidence="3">Uncharacterized protein</fullName>
    </submittedName>
</protein>
<feature type="region of interest" description="Disordered" evidence="1">
    <location>
        <begin position="44"/>
        <end position="69"/>
    </location>
</feature>
<proteinExistence type="predicted"/>
<dbReference type="OrthoDB" id="10665530at2759"/>
<keyword evidence="2" id="KW-0812">Transmembrane</keyword>
<feature type="compositionally biased region" description="Polar residues" evidence="1">
    <location>
        <begin position="46"/>
        <end position="57"/>
    </location>
</feature>
<evidence type="ECO:0000313" key="3">
    <source>
        <dbReference type="EMBL" id="KAA6380178.1"/>
    </source>
</evidence>
<evidence type="ECO:0000256" key="2">
    <source>
        <dbReference type="SAM" id="Phobius"/>
    </source>
</evidence>